<gene>
    <name evidence="12" type="ORF">Tco_1070457</name>
</gene>
<feature type="coiled-coil region" evidence="10">
    <location>
        <begin position="158"/>
        <end position="218"/>
    </location>
</feature>
<evidence type="ECO:0000256" key="5">
    <source>
        <dbReference type="ARBA" id="ARBA00022842"/>
    </source>
</evidence>
<dbReference type="InterPro" id="IPR039537">
    <property type="entry name" value="Retrotran_Ty1/copia-like"/>
</dbReference>
<reference evidence="12" key="2">
    <citation type="submission" date="2022-01" db="EMBL/GenBank/DDBJ databases">
        <authorList>
            <person name="Yamashiro T."/>
            <person name="Shiraishi A."/>
            <person name="Satake H."/>
            <person name="Nakayama K."/>
        </authorList>
    </citation>
    <scope>NUCLEOTIDE SEQUENCE</scope>
</reference>
<evidence type="ECO:0000256" key="4">
    <source>
        <dbReference type="ARBA" id="ARBA00022801"/>
    </source>
</evidence>
<keyword evidence="8" id="KW-0239">DNA-directed DNA polymerase</keyword>
<dbReference type="SUPFAM" id="SSF53098">
    <property type="entry name" value="Ribonuclease H-like"/>
    <property type="match status" value="1"/>
</dbReference>
<dbReference type="PROSITE" id="PS50994">
    <property type="entry name" value="INTEGRASE"/>
    <property type="match status" value="1"/>
</dbReference>
<keyword evidence="6" id="KW-0229">DNA integration</keyword>
<evidence type="ECO:0000256" key="8">
    <source>
        <dbReference type="ARBA" id="ARBA00022932"/>
    </source>
</evidence>
<comment type="caution">
    <text evidence="12">The sequence shown here is derived from an EMBL/GenBank/DDBJ whole genome shotgun (WGS) entry which is preliminary data.</text>
</comment>
<keyword evidence="3" id="KW-0255">Endonuclease</keyword>
<keyword evidence="1" id="KW-0540">Nuclease</keyword>
<dbReference type="PANTHER" id="PTHR42648">
    <property type="entry name" value="TRANSPOSASE, PUTATIVE-RELATED"/>
    <property type="match status" value="1"/>
</dbReference>
<keyword evidence="2" id="KW-0479">Metal-binding</keyword>
<keyword evidence="7" id="KW-0695">RNA-directed DNA polymerase</keyword>
<dbReference type="InterPro" id="IPR012337">
    <property type="entry name" value="RNaseH-like_sf"/>
</dbReference>
<evidence type="ECO:0000256" key="10">
    <source>
        <dbReference type="SAM" id="Coils"/>
    </source>
</evidence>
<evidence type="ECO:0000313" key="12">
    <source>
        <dbReference type="EMBL" id="GJT88740.1"/>
    </source>
</evidence>
<keyword evidence="4" id="KW-0378">Hydrolase</keyword>
<evidence type="ECO:0000256" key="6">
    <source>
        <dbReference type="ARBA" id="ARBA00022908"/>
    </source>
</evidence>
<dbReference type="PANTHER" id="PTHR42648:SF11">
    <property type="entry name" value="TRANSPOSON TY4-P GAG-POL POLYPROTEIN"/>
    <property type="match status" value="1"/>
</dbReference>
<keyword evidence="8" id="KW-0548">Nucleotidyltransferase</keyword>
<sequence>MSRTSKGFRKLGAKKISLKPIDYEKLNRLTQDFRKCFSPQQELSAEQDFWFYILNPTIKPSYTPPVIVDVPIELPKVGLVNASLKKLKFHLTQFDITMKKRTTPNALEEEYFEINDLKARLQDKDKTICKLKDTIKSLRDNTKEDNVNHDKCDLDPINKELENSVAKLLSENERMFKLDLEPLPPRLLQNREVYITYLRNTQEQANILREIVEQAKAKQPLDSELDLACCPDYTLVFGLQMFETHDRESLSAHKLSSKTRAVQGTVDYLITTLSGTLNKLAKDGLARGIPRLKFQKDHLCSACALGKSKKSSHQPKAEDTFLKTKDEAPSAIIKCIKNIQVRLNAIVRNVRIDNGTEFINQILRKFYENVGISHQTSVARTPQQNGIVERRNWTLVEAARTMLIFSKASLFL</sequence>
<dbReference type="Gene3D" id="3.30.420.10">
    <property type="entry name" value="Ribonuclease H-like superfamily/Ribonuclease H"/>
    <property type="match status" value="1"/>
</dbReference>
<evidence type="ECO:0000256" key="1">
    <source>
        <dbReference type="ARBA" id="ARBA00022722"/>
    </source>
</evidence>
<dbReference type="EMBL" id="BQNB010019758">
    <property type="protein sequence ID" value="GJT88740.1"/>
    <property type="molecule type" value="Genomic_DNA"/>
</dbReference>
<name>A0ABQ5HND4_9ASTR</name>
<keyword evidence="5" id="KW-0460">Magnesium</keyword>
<evidence type="ECO:0000313" key="13">
    <source>
        <dbReference type="Proteomes" id="UP001151760"/>
    </source>
</evidence>
<keyword evidence="8" id="KW-0808">Transferase</keyword>
<accession>A0ABQ5HND4</accession>
<keyword evidence="9" id="KW-0233">DNA recombination</keyword>
<dbReference type="InterPro" id="IPR036397">
    <property type="entry name" value="RNaseH_sf"/>
</dbReference>
<organism evidence="12 13">
    <name type="scientific">Tanacetum coccineum</name>
    <dbReference type="NCBI Taxonomy" id="301880"/>
    <lineage>
        <taxon>Eukaryota</taxon>
        <taxon>Viridiplantae</taxon>
        <taxon>Streptophyta</taxon>
        <taxon>Embryophyta</taxon>
        <taxon>Tracheophyta</taxon>
        <taxon>Spermatophyta</taxon>
        <taxon>Magnoliopsida</taxon>
        <taxon>eudicotyledons</taxon>
        <taxon>Gunneridae</taxon>
        <taxon>Pentapetalae</taxon>
        <taxon>asterids</taxon>
        <taxon>campanulids</taxon>
        <taxon>Asterales</taxon>
        <taxon>Asteraceae</taxon>
        <taxon>Asteroideae</taxon>
        <taxon>Anthemideae</taxon>
        <taxon>Anthemidinae</taxon>
        <taxon>Tanacetum</taxon>
    </lineage>
</organism>
<evidence type="ECO:0000256" key="9">
    <source>
        <dbReference type="ARBA" id="ARBA00023172"/>
    </source>
</evidence>
<evidence type="ECO:0000256" key="3">
    <source>
        <dbReference type="ARBA" id="ARBA00022759"/>
    </source>
</evidence>
<keyword evidence="13" id="KW-1185">Reference proteome</keyword>
<dbReference type="InterPro" id="IPR001584">
    <property type="entry name" value="Integrase_cat-core"/>
</dbReference>
<evidence type="ECO:0000256" key="2">
    <source>
        <dbReference type="ARBA" id="ARBA00022723"/>
    </source>
</evidence>
<feature type="domain" description="Integrase catalytic" evidence="11">
    <location>
        <begin position="350"/>
        <end position="412"/>
    </location>
</feature>
<proteinExistence type="predicted"/>
<reference evidence="12" key="1">
    <citation type="journal article" date="2022" name="Int. J. Mol. Sci.">
        <title>Draft Genome of Tanacetum Coccineum: Genomic Comparison of Closely Related Tanacetum-Family Plants.</title>
        <authorList>
            <person name="Yamashiro T."/>
            <person name="Shiraishi A."/>
            <person name="Nakayama K."/>
            <person name="Satake H."/>
        </authorList>
    </citation>
    <scope>NUCLEOTIDE SEQUENCE</scope>
</reference>
<evidence type="ECO:0000259" key="11">
    <source>
        <dbReference type="PROSITE" id="PS50994"/>
    </source>
</evidence>
<protein>
    <submittedName>
        <fullName evidence="12">Retrovirus-related pol polyprotein from transposon TNT 1-94</fullName>
    </submittedName>
</protein>
<evidence type="ECO:0000256" key="7">
    <source>
        <dbReference type="ARBA" id="ARBA00022918"/>
    </source>
</evidence>
<keyword evidence="10" id="KW-0175">Coiled coil</keyword>
<dbReference type="Proteomes" id="UP001151760">
    <property type="component" value="Unassembled WGS sequence"/>
</dbReference>